<keyword evidence="4" id="KW-0808">Transferase</keyword>
<feature type="binding site" evidence="1">
    <location>
        <position position="39"/>
    </location>
    <ligand>
        <name>ATP</name>
        <dbReference type="ChEBI" id="CHEBI:30616"/>
    </ligand>
</feature>
<dbReference type="Gene3D" id="1.10.510.10">
    <property type="entry name" value="Transferase(Phosphotransferase) domain 1"/>
    <property type="match status" value="1"/>
</dbReference>
<accession>A0A9Q0L7N9</accession>
<dbReference type="PROSITE" id="PS50011">
    <property type="entry name" value="PROTEIN_KINASE_DOM"/>
    <property type="match status" value="1"/>
</dbReference>
<dbReference type="InterPro" id="IPR017441">
    <property type="entry name" value="Protein_kinase_ATP_BS"/>
</dbReference>
<comment type="caution">
    <text evidence="4">The sequence shown here is derived from an EMBL/GenBank/DDBJ whole genome shotgun (WGS) entry which is preliminary data.</text>
</comment>
<evidence type="ECO:0000313" key="4">
    <source>
        <dbReference type="EMBL" id="KAJ5066305.1"/>
    </source>
</evidence>
<dbReference type="InterPro" id="IPR000719">
    <property type="entry name" value="Prot_kinase_dom"/>
</dbReference>
<keyword evidence="1" id="KW-0067">ATP-binding</keyword>
<dbReference type="SMART" id="SM00220">
    <property type="entry name" value="S_TKc"/>
    <property type="match status" value="1"/>
</dbReference>
<dbReference type="SUPFAM" id="SSF56112">
    <property type="entry name" value="Protein kinase-like (PK-like)"/>
    <property type="match status" value="1"/>
</dbReference>
<dbReference type="Proteomes" id="UP001149090">
    <property type="component" value="Unassembled WGS sequence"/>
</dbReference>
<keyword evidence="5" id="KW-1185">Reference proteome</keyword>
<dbReference type="PROSITE" id="PS00107">
    <property type="entry name" value="PROTEIN_KINASE_ATP"/>
    <property type="match status" value="1"/>
</dbReference>
<dbReference type="OrthoDB" id="5979581at2759"/>
<dbReference type="AlphaFoldDB" id="A0A9Q0L7N9"/>
<feature type="compositionally biased region" description="Basic residues" evidence="2">
    <location>
        <begin position="308"/>
        <end position="327"/>
    </location>
</feature>
<dbReference type="GO" id="GO:0004672">
    <property type="term" value="F:protein kinase activity"/>
    <property type="evidence" value="ECO:0007669"/>
    <property type="project" value="InterPro"/>
</dbReference>
<sequence>MTEKIINNRWKLLNKIGKGGYGKIYTALDLQTNKKVAVKIERGTHKRQALKMERNVLYKYKDSPYAPDFIYFGNYEGSDYIVMELLGKNYTDLRRKQPNGIFSLQTTLKLGINMISAIEDLHNTGFIHRDIQPANFAIRIKENQDPKKNSFCCLFDYGLARRHLDENGEAREARRKTGFRGTNKFASINAHISIELSRRDDLWSLLFVLIEFYTRKLPWKNIEQKDKIIELKKKSISQELCKDLPNEFNSFYLHLNSLSYGDKPNYELLRNLLKNVYRRFLISEDMLLDWEISGNSLQNKSIPQNPKLKSKLKSKSKSKSKIKFKFK</sequence>
<dbReference type="PANTHER" id="PTHR11909">
    <property type="entry name" value="CASEIN KINASE-RELATED"/>
    <property type="match status" value="1"/>
</dbReference>
<keyword evidence="4" id="KW-0418">Kinase</keyword>
<evidence type="ECO:0000256" key="2">
    <source>
        <dbReference type="SAM" id="MobiDB-lite"/>
    </source>
</evidence>
<dbReference type="OMA" id="NCCIGVP"/>
<dbReference type="InterPro" id="IPR011009">
    <property type="entry name" value="Kinase-like_dom_sf"/>
</dbReference>
<dbReference type="GO" id="GO:0005524">
    <property type="term" value="F:ATP binding"/>
    <property type="evidence" value="ECO:0007669"/>
    <property type="project" value="UniProtKB-UniRule"/>
</dbReference>
<proteinExistence type="predicted"/>
<evidence type="ECO:0000259" key="3">
    <source>
        <dbReference type="PROSITE" id="PS50011"/>
    </source>
</evidence>
<evidence type="ECO:0000256" key="1">
    <source>
        <dbReference type="PROSITE-ProRule" id="PRU10141"/>
    </source>
</evidence>
<dbReference type="EMBL" id="JAPDFW010000147">
    <property type="protein sequence ID" value="KAJ5066305.1"/>
    <property type="molecule type" value="Genomic_DNA"/>
</dbReference>
<gene>
    <name evidence="4" type="ORF">M0811_03638</name>
</gene>
<name>A0A9Q0L7N9_ANAIG</name>
<keyword evidence="1" id="KW-0547">Nucleotide-binding</keyword>
<dbReference type="InterPro" id="IPR050235">
    <property type="entry name" value="CK1_Ser-Thr_kinase"/>
</dbReference>
<evidence type="ECO:0000313" key="5">
    <source>
        <dbReference type="Proteomes" id="UP001149090"/>
    </source>
</evidence>
<reference evidence="4" key="1">
    <citation type="submission" date="2022-10" db="EMBL/GenBank/DDBJ databases">
        <title>Novel sulphate-reducing endosymbionts in the free-living metamonad Anaeramoeba.</title>
        <authorList>
            <person name="Jerlstrom-Hultqvist J."/>
            <person name="Cepicka I."/>
            <person name="Gallot-Lavallee L."/>
            <person name="Salas-Leiva D."/>
            <person name="Curtis B.A."/>
            <person name="Zahonova K."/>
            <person name="Pipaliya S."/>
            <person name="Dacks J."/>
            <person name="Roger A.J."/>
        </authorList>
    </citation>
    <scope>NUCLEOTIDE SEQUENCE</scope>
    <source>
        <strain evidence="4">BMAN</strain>
    </source>
</reference>
<feature type="domain" description="Protein kinase" evidence="3">
    <location>
        <begin position="10"/>
        <end position="281"/>
    </location>
</feature>
<dbReference type="Pfam" id="PF00069">
    <property type="entry name" value="Pkinase"/>
    <property type="match status" value="1"/>
</dbReference>
<organism evidence="4 5">
    <name type="scientific">Anaeramoeba ignava</name>
    <name type="common">Anaerobic marine amoeba</name>
    <dbReference type="NCBI Taxonomy" id="1746090"/>
    <lineage>
        <taxon>Eukaryota</taxon>
        <taxon>Metamonada</taxon>
        <taxon>Anaeramoebidae</taxon>
        <taxon>Anaeramoeba</taxon>
    </lineage>
</organism>
<feature type="region of interest" description="Disordered" evidence="2">
    <location>
        <begin position="301"/>
        <end position="327"/>
    </location>
</feature>
<protein>
    <submittedName>
        <fullName evidence="4">Tau-tubulin kinase 1</fullName>
    </submittedName>
</protein>